<feature type="transmembrane region" description="Helical" evidence="1">
    <location>
        <begin position="9"/>
        <end position="28"/>
    </location>
</feature>
<protein>
    <recommendedName>
        <fullName evidence="4">Transmembrane protein</fullName>
    </recommendedName>
</protein>
<dbReference type="AlphaFoldDB" id="A0A8S1QVN7"/>
<sequence length="152" mass="18416">MTQNQIKMLLCVFQVAFISAGLYFYIFWKKIDNKPYYEQLAFVYGLILGFTELLVAIILFILMKTRVQITSLGMIGRYIRQNCYKEYYALIIINLVQNLIIRHFQQHLIQQQLWIQNQQVLKIVNLSILQQHIIFNRFFLYYSQMIYQREDP</sequence>
<organism evidence="2 3">
    <name type="scientific">Paramecium sonneborni</name>
    <dbReference type="NCBI Taxonomy" id="65129"/>
    <lineage>
        <taxon>Eukaryota</taxon>
        <taxon>Sar</taxon>
        <taxon>Alveolata</taxon>
        <taxon>Ciliophora</taxon>
        <taxon>Intramacronucleata</taxon>
        <taxon>Oligohymenophorea</taxon>
        <taxon>Peniculida</taxon>
        <taxon>Parameciidae</taxon>
        <taxon>Paramecium</taxon>
    </lineage>
</organism>
<dbReference type="Proteomes" id="UP000692954">
    <property type="component" value="Unassembled WGS sequence"/>
</dbReference>
<reference evidence="2" key="1">
    <citation type="submission" date="2021-01" db="EMBL/GenBank/DDBJ databases">
        <authorList>
            <consortium name="Genoscope - CEA"/>
            <person name="William W."/>
        </authorList>
    </citation>
    <scope>NUCLEOTIDE SEQUENCE</scope>
</reference>
<evidence type="ECO:0000313" key="3">
    <source>
        <dbReference type="Proteomes" id="UP000692954"/>
    </source>
</evidence>
<keyword evidence="3" id="KW-1185">Reference proteome</keyword>
<keyword evidence="1" id="KW-0812">Transmembrane</keyword>
<keyword evidence="1" id="KW-0472">Membrane</keyword>
<gene>
    <name evidence="2" type="ORF">PSON_ATCC_30995.1.T1220167</name>
</gene>
<proteinExistence type="predicted"/>
<evidence type="ECO:0000313" key="2">
    <source>
        <dbReference type="EMBL" id="CAD8119758.1"/>
    </source>
</evidence>
<name>A0A8S1QVN7_9CILI</name>
<accession>A0A8S1QVN7</accession>
<dbReference type="EMBL" id="CAJJDN010000122">
    <property type="protein sequence ID" value="CAD8119758.1"/>
    <property type="molecule type" value="Genomic_DNA"/>
</dbReference>
<comment type="caution">
    <text evidence="2">The sequence shown here is derived from an EMBL/GenBank/DDBJ whole genome shotgun (WGS) entry which is preliminary data.</text>
</comment>
<keyword evidence="1" id="KW-1133">Transmembrane helix</keyword>
<evidence type="ECO:0000256" key="1">
    <source>
        <dbReference type="SAM" id="Phobius"/>
    </source>
</evidence>
<feature type="transmembrane region" description="Helical" evidence="1">
    <location>
        <begin position="40"/>
        <end position="62"/>
    </location>
</feature>
<evidence type="ECO:0008006" key="4">
    <source>
        <dbReference type="Google" id="ProtNLM"/>
    </source>
</evidence>